<feature type="compositionally biased region" description="Basic and acidic residues" evidence="8">
    <location>
        <begin position="380"/>
        <end position="392"/>
    </location>
</feature>
<feature type="domain" description="Peptidase S11 D-alanyl-D-alanine carboxypeptidase A N-terminal" evidence="10">
    <location>
        <begin position="44"/>
        <end position="263"/>
    </location>
</feature>
<dbReference type="RefSeq" id="WP_246526179.1">
    <property type="nucleotide sequence ID" value="NZ_JAAGBB010000001.1"/>
</dbReference>
<evidence type="ECO:0000256" key="2">
    <source>
        <dbReference type="ARBA" id="ARBA00022729"/>
    </source>
</evidence>
<evidence type="ECO:0000256" key="9">
    <source>
        <dbReference type="SAM" id="SignalP"/>
    </source>
</evidence>
<dbReference type="PANTHER" id="PTHR21581">
    <property type="entry name" value="D-ALANYL-D-ALANINE CARBOXYPEPTIDASE"/>
    <property type="match status" value="1"/>
</dbReference>
<comment type="caution">
    <text evidence="11">The sequence shown here is derived from an EMBL/GenBank/DDBJ whole genome shotgun (WGS) entry which is preliminary data.</text>
</comment>
<dbReference type="Pfam" id="PF00768">
    <property type="entry name" value="Peptidase_S11"/>
    <property type="match status" value="1"/>
</dbReference>
<evidence type="ECO:0000256" key="3">
    <source>
        <dbReference type="ARBA" id="ARBA00022801"/>
    </source>
</evidence>
<keyword evidence="5" id="KW-0573">Peptidoglycan synthesis</keyword>
<dbReference type="InterPro" id="IPR012338">
    <property type="entry name" value="Beta-lactam/transpept-like"/>
</dbReference>
<feature type="region of interest" description="Disordered" evidence="8">
    <location>
        <begin position="361"/>
        <end position="401"/>
    </location>
</feature>
<organism evidence="11 12">
    <name type="scientific">Plastoroseomonas hellenica</name>
    <dbReference type="NCBI Taxonomy" id="2687306"/>
    <lineage>
        <taxon>Bacteria</taxon>
        <taxon>Pseudomonadati</taxon>
        <taxon>Pseudomonadota</taxon>
        <taxon>Alphaproteobacteria</taxon>
        <taxon>Acetobacterales</taxon>
        <taxon>Acetobacteraceae</taxon>
        <taxon>Plastoroseomonas</taxon>
    </lineage>
</organism>
<protein>
    <submittedName>
        <fullName evidence="11">D-alanyl-D-alanine carboxypeptidase</fullName>
    </submittedName>
</protein>
<dbReference type="InterPro" id="IPR018044">
    <property type="entry name" value="Peptidase_S11"/>
</dbReference>
<feature type="chain" id="PRO_5046228891" evidence="9">
    <location>
        <begin position="38"/>
        <end position="401"/>
    </location>
</feature>
<gene>
    <name evidence="11" type="ORF">GXW71_01490</name>
</gene>
<keyword evidence="6" id="KW-0961">Cell wall biogenesis/degradation</keyword>
<dbReference type="InterPro" id="IPR001967">
    <property type="entry name" value="Peptidase_S11_N"/>
</dbReference>
<keyword evidence="4" id="KW-0133">Cell shape</keyword>
<dbReference type="SUPFAM" id="SSF56601">
    <property type="entry name" value="beta-lactamase/transpeptidase-like"/>
    <property type="match status" value="1"/>
</dbReference>
<evidence type="ECO:0000256" key="7">
    <source>
        <dbReference type="RuleBase" id="RU004016"/>
    </source>
</evidence>
<evidence type="ECO:0000313" key="12">
    <source>
        <dbReference type="Proteomes" id="UP001196870"/>
    </source>
</evidence>
<evidence type="ECO:0000259" key="10">
    <source>
        <dbReference type="Pfam" id="PF00768"/>
    </source>
</evidence>
<reference evidence="12" key="1">
    <citation type="journal article" date="2021" name="Syst. Appl. Microbiol.">
        <title>Roseomonas hellenica sp. nov., isolated from roots of wild-growing Alkanna tinctoria.</title>
        <authorList>
            <person name="Rat A."/>
            <person name="Naranjo H.D."/>
            <person name="Lebbe L."/>
            <person name="Cnockaert M."/>
            <person name="Krigas N."/>
            <person name="Grigoriadou K."/>
            <person name="Maloupa E."/>
            <person name="Willems A."/>
        </authorList>
    </citation>
    <scope>NUCLEOTIDE SEQUENCE [LARGE SCALE GENOMIC DNA]</scope>
    <source>
        <strain evidence="12">LMG 31523</strain>
    </source>
</reference>
<keyword evidence="11" id="KW-0121">Carboxypeptidase</keyword>
<evidence type="ECO:0000313" key="11">
    <source>
        <dbReference type="EMBL" id="MBR0663016.1"/>
    </source>
</evidence>
<sequence length="401" mass="43463">MMTNSAARPGRPFPLRRALGLLGAWLLAAALPGAAQAQIGSDRYAAIVQDARTGATLMAANADEQRHPASLTKMMTLYMLFEAMRDGRISLDTPIVMSREAASQPPSRLGLPAGASLTAEQAILALVTKSANDVAAAIGERLGGGDEQRFAQMMTLRARALGMTRTTFRNASGLPDPDQVTTARDMALLGRRLREDFPNRYHYFSADSFRYRGQVIANHNRLLAEYEGTDGIKTGYVNDSGFNLVASVERDGQRLVAAVFGGSTGRERDRHMMAILDQAFARLGVAAREPLLASRGGVGLVSAARAATLSGRRVIEARVPVRQATRQTRAMVTTRAAARSLPRPPMAAAPARRTVATRTALGARSQRLEPPRQATARRATRVEQGDRSPPRNDRRRRVAER</sequence>
<evidence type="ECO:0000256" key="8">
    <source>
        <dbReference type="SAM" id="MobiDB-lite"/>
    </source>
</evidence>
<proteinExistence type="inferred from homology"/>
<dbReference type="EMBL" id="JAAGBB010000001">
    <property type="protein sequence ID" value="MBR0663016.1"/>
    <property type="molecule type" value="Genomic_DNA"/>
</dbReference>
<dbReference type="Gene3D" id="3.40.710.10">
    <property type="entry name" value="DD-peptidase/beta-lactamase superfamily"/>
    <property type="match status" value="1"/>
</dbReference>
<feature type="signal peptide" evidence="9">
    <location>
        <begin position="1"/>
        <end position="37"/>
    </location>
</feature>
<name>A0ABS5ERU7_9PROT</name>
<keyword evidence="12" id="KW-1185">Reference proteome</keyword>
<accession>A0ABS5ERU7</accession>
<dbReference type="Proteomes" id="UP001196870">
    <property type="component" value="Unassembled WGS sequence"/>
</dbReference>
<evidence type="ECO:0000256" key="4">
    <source>
        <dbReference type="ARBA" id="ARBA00022960"/>
    </source>
</evidence>
<evidence type="ECO:0000256" key="6">
    <source>
        <dbReference type="ARBA" id="ARBA00023316"/>
    </source>
</evidence>
<evidence type="ECO:0000256" key="5">
    <source>
        <dbReference type="ARBA" id="ARBA00022984"/>
    </source>
</evidence>
<evidence type="ECO:0000256" key="1">
    <source>
        <dbReference type="ARBA" id="ARBA00007164"/>
    </source>
</evidence>
<dbReference type="GO" id="GO:0004180">
    <property type="term" value="F:carboxypeptidase activity"/>
    <property type="evidence" value="ECO:0007669"/>
    <property type="project" value="UniProtKB-KW"/>
</dbReference>
<dbReference type="PANTHER" id="PTHR21581:SF6">
    <property type="entry name" value="TRAFFICKING PROTEIN PARTICLE COMPLEX SUBUNIT 12"/>
    <property type="match status" value="1"/>
</dbReference>
<keyword evidence="2 9" id="KW-0732">Signal</keyword>
<keyword evidence="11" id="KW-0645">Protease</keyword>
<comment type="similarity">
    <text evidence="1 7">Belongs to the peptidase S11 family.</text>
</comment>
<dbReference type="PRINTS" id="PR00725">
    <property type="entry name" value="DADACBPTASE1"/>
</dbReference>
<keyword evidence="3" id="KW-0378">Hydrolase</keyword>